<dbReference type="PANTHER" id="PTHR14299:SF0">
    <property type="entry name" value="PHORBOL-12-MYRISTATE-13-ACETATE-INDUCED PROTEIN 1"/>
    <property type="match status" value="1"/>
</dbReference>
<dbReference type="GeneID" id="101407476"/>
<protein>
    <submittedName>
        <fullName evidence="2">Phorbol-12-myristate-13-acetate-induced protein 1</fullName>
    </submittedName>
</protein>
<dbReference type="Pfam" id="PF15150">
    <property type="entry name" value="PMAIP1"/>
    <property type="match status" value="1"/>
</dbReference>
<organism evidence="1 2">
    <name type="scientific">Ceratotherium simum simum</name>
    <name type="common">Southern white rhinoceros</name>
    <dbReference type="NCBI Taxonomy" id="73337"/>
    <lineage>
        <taxon>Eukaryota</taxon>
        <taxon>Metazoa</taxon>
        <taxon>Chordata</taxon>
        <taxon>Craniata</taxon>
        <taxon>Vertebrata</taxon>
        <taxon>Euteleostomi</taxon>
        <taxon>Mammalia</taxon>
        <taxon>Eutheria</taxon>
        <taxon>Laurasiatheria</taxon>
        <taxon>Perissodactyla</taxon>
        <taxon>Rhinocerotidae</taxon>
        <taxon>Ceratotherium</taxon>
    </lineage>
</organism>
<evidence type="ECO:0000313" key="2">
    <source>
        <dbReference type="RefSeq" id="XP_004422650.1"/>
    </source>
</evidence>
<keyword evidence="1" id="KW-1185">Reference proteome</keyword>
<sequence length="54" mass="6224">MPARKTRKFGQPSPTRVPAELEVECAIQIRRIGDKLNFRQKLLNLITKLFRSGT</sequence>
<dbReference type="InterPro" id="IPR024140">
    <property type="entry name" value="Noxa"/>
</dbReference>
<evidence type="ECO:0000313" key="1">
    <source>
        <dbReference type="Proteomes" id="UP000694910"/>
    </source>
</evidence>
<gene>
    <name evidence="2" type="primary">LOC101407476</name>
</gene>
<proteinExistence type="predicted"/>
<name>A0ABM0H9W9_CERSS</name>
<dbReference type="RefSeq" id="XP_004422650.1">
    <property type="nucleotide sequence ID" value="XM_004422593.2"/>
</dbReference>
<accession>A0ABM0H9W9</accession>
<dbReference type="Proteomes" id="UP000694910">
    <property type="component" value="Unplaced"/>
</dbReference>
<dbReference type="PANTHER" id="PTHR14299">
    <property type="entry name" value="PHORBOL-12-MYRISTATE-13-ACETATE-INDUCED PROTEIN 1"/>
    <property type="match status" value="1"/>
</dbReference>
<reference evidence="2" key="1">
    <citation type="submission" date="2025-08" db="UniProtKB">
        <authorList>
            <consortium name="RefSeq"/>
        </authorList>
    </citation>
    <scope>IDENTIFICATION</scope>
</reference>